<keyword evidence="4" id="KW-1185">Reference proteome</keyword>
<evidence type="ECO:0000256" key="1">
    <source>
        <dbReference type="SAM" id="SignalP"/>
    </source>
</evidence>
<evidence type="ECO:0000313" key="4">
    <source>
        <dbReference type="Proteomes" id="UP000015527"/>
    </source>
</evidence>
<dbReference type="Gene3D" id="2.60.40.10">
    <property type="entry name" value="Immunoglobulins"/>
    <property type="match status" value="1"/>
</dbReference>
<dbReference type="PANTHER" id="PTHR30251:SF4">
    <property type="entry name" value="SLR1668 PROTEIN"/>
    <property type="match status" value="1"/>
</dbReference>
<feature type="chain" id="PRO_5004564080" description="Pili assembly chaperone N-terminal domain-containing protein" evidence="1">
    <location>
        <begin position="30"/>
        <end position="258"/>
    </location>
</feature>
<feature type="domain" description="Pili assembly chaperone N-terminal" evidence="2">
    <location>
        <begin position="51"/>
        <end position="158"/>
    </location>
</feature>
<feature type="signal peptide" evidence="1">
    <location>
        <begin position="1"/>
        <end position="29"/>
    </location>
</feature>
<dbReference type="OrthoDB" id="511700at2"/>
<sequence>MKNRPPLYGISRLLSIAAPTLLSATLLSADIPPASAQSPGSLLIWPVSPVIEGDQPAAALWLENPGKTPITLQVRVYAWAQQNGENVYAAQQDILGTPPILSIAPGERQLIRLTRLVPPPGVPEKPYRVIVDQIPTADTPAATGAAVTFRMRYSLPLFSYAEKSAEMNKNAPALAWRQVSESGGRFIEIRNASGSHARLSNVAFSSSGKRSQVAEGLFGYVLPGATMRWPLPDGVDARGELMATLNGKAMARIERLPQ</sequence>
<dbReference type="PANTHER" id="PTHR30251">
    <property type="entry name" value="PILUS ASSEMBLY CHAPERONE"/>
    <property type="match status" value="1"/>
</dbReference>
<keyword evidence="1" id="KW-0732">Signal</keyword>
<dbReference type="InterPro" id="IPR016147">
    <property type="entry name" value="Pili_assmbl_chaperone_N"/>
</dbReference>
<dbReference type="SUPFAM" id="SSF49354">
    <property type="entry name" value="PapD-like"/>
    <property type="match status" value="1"/>
</dbReference>
<dbReference type="InterPro" id="IPR050643">
    <property type="entry name" value="Periplasmic_pilus_chap"/>
</dbReference>
<dbReference type="RefSeq" id="WP_021236242.1">
    <property type="nucleotide sequence ID" value="NZ_ATHL01000153.1"/>
</dbReference>
<evidence type="ECO:0000259" key="2">
    <source>
        <dbReference type="Pfam" id="PF00345"/>
    </source>
</evidence>
<gene>
    <name evidence="3" type="ORF">L284_22895</name>
</gene>
<dbReference type="Pfam" id="PF00345">
    <property type="entry name" value="PapD_N"/>
    <property type="match status" value="1"/>
</dbReference>
<evidence type="ECO:0000313" key="3">
    <source>
        <dbReference type="EMBL" id="EQB07711.1"/>
    </source>
</evidence>
<reference evidence="3 4" key="1">
    <citation type="journal article" date="2013" name="Genome Announc.">
        <title>Genome Sequence of Novosphingobium lindaniclasticum LE124T, Isolated from a Hexachlorocyclohexane Dumpsite.</title>
        <authorList>
            <person name="Saxena A."/>
            <person name="Nayyar N."/>
            <person name="Sangwan N."/>
            <person name="Kumari R."/>
            <person name="Khurana J.P."/>
            <person name="Lal R."/>
        </authorList>
    </citation>
    <scope>NUCLEOTIDE SEQUENCE [LARGE SCALE GENOMIC DNA]</scope>
    <source>
        <strain evidence="3 4">LE124</strain>
    </source>
</reference>
<organism evidence="3 4">
    <name type="scientific">Novosphingobium lindaniclasticum LE124</name>
    <dbReference type="NCBI Taxonomy" id="1096930"/>
    <lineage>
        <taxon>Bacteria</taxon>
        <taxon>Pseudomonadati</taxon>
        <taxon>Pseudomonadota</taxon>
        <taxon>Alphaproteobacteria</taxon>
        <taxon>Sphingomonadales</taxon>
        <taxon>Sphingomonadaceae</taxon>
        <taxon>Novosphingobium</taxon>
    </lineage>
</organism>
<proteinExistence type="predicted"/>
<comment type="caution">
    <text evidence="3">The sequence shown here is derived from an EMBL/GenBank/DDBJ whole genome shotgun (WGS) entry which is preliminary data.</text>
</comment>
<dbReference type="eggNOG" id="COG3121">
    <property type="taxonomic scope" value="Bacteria"/>
</dbReference>
<dbReference type="GO" id="GO:0030288">
    <property type="term" value="C:outer membrane-bounded periplasmic space"/>
    <property type="evidence" value="ECO:0007669"/>
    <property type="project" value="InterPro"/>
</dbReference>
<name>T0GUQ6_9SPHN</name>
<dbReference type="AlphaFoldDB" id="T0GUQ6"/>
<dbReference type="PATRIC" id="fig|1096930.3.peg.4509"/>
<dbReference type="Proteomes" id="UP000015527">
    <property type="component" value="Unassembled WGS sequence"/>
</dbReference>
<dbReference type="EMBL" id="ATHL01000153">
    <property type="protein sequence ID" value="EQB07711.1"/>
    <property type="molecule type" value="Genomic_DNA"/>
</dbReference>
<protein>
    <recommendedName>
        <fullName evidence="2">Pili assembly chaperone N-terminal domain-containing protein</fullName>
    </recommendedName>
</protein>
<accession>T0GUQ6</accession>
<dbReference type="InterPro" id="IPR013783">
    <property type="entry name" value="Ig-like_fold"/>
</dbReference>
<dbReference type="GO" id="GO:0071555">
    <property type="term" value="P:cell wall organization"/>
    <property type="evidence" value="ECO:0007669"/>
    <property type="project" value="InterPro"/>
</dbReference>
<dbReference type="InterPro" id="IPR008962">
    <property type="entry name" value="PapD-like_sf"/>
</dbReference>